<dbReference type="InterPro" id="IPR018114">
    <property type="entry name" value="TRYPSIN_HIS"/>
</dbReference>
<dbReference type="PROSITE" id="PS00134">
    <property type="entry name" value="TRYPSIN_HIS"/>
    <property type="match status" value="1"/>
</dbReference>
<dbReference type="SUPFAM" id="SSF50494">
    <property type="entry name" value="Trypsin-like serine proteases"/>
    <property type="match status" value="2"/>
</dbReference>
<keyword evidence="2 5" id="KW-0378">Hydrolase</keyword>
<dbReference type="InterPro" id="IPR009003">
    <property type="entry name" value="Peptidase_S1_PA"/>
</dbReference>
<dbReference type="InterPro" id="IPR033116">
    <property type="entry name" value="TRYPSIN_SER"/>
</dbReference>
<dbReference type="InterPro" id="IPR043504">
    <property type="entry name" value="Peptidase_S1_PA_chymotrypsin"/>
</dbReference>
<evidence type="ECO:0000313" key="8">
    <source>
        <dbReference type="Proteomes" id="UP000292052"/>
    </source>
</evidence>
<dbReference type="Pfam" id="PF00089">
    <property type="entry name" value="Trypsin"/>
    <property type="match status" value="2"/>
</dbReference>
<dbReference type="GO" id="GO:0004252">
    <property type="term" value="F:serine-type endopeptidase activity"/>
    <property type="evidence" value="ECO:0007669"/>
    <property type="project" value="InterPro"/>
</dbReference>
<keyword evidence="3 5" id="KW-0720">Serine protease</keyword>
<evidence type="ECO:0000256" key="5">
    <source>
        <dbReference type="RuleBase" id="RU363034"/>
    </source>
</evidence>
<comment type="caution">
    <text evidence="7">The sequence shown here is derived from an EMBL/GenBank/DDBJ whole genome shotgun (WGS) entry which is preliminary data.</text>
</comment>
<dbReference type="Gene3D" id="2.40.10.10">
    <property type="entry name" value="Trypsin-like serine proteases"/>
    <property type="match status" value="3"/>
</dbReference>
<dbReference type="InterPro" id="IPR001254">
    <property type="entry name" value="Trypsin_dom"/>
</dbReference>
<evidence type="ECO:0000313" key="7">
    <source>
        <dbReference type="EMBL" id="RZC38039.1"/>
    </source>
</evidence>
<proteinExistence type="predicted"/>
<dbReference type="OrthoDB" id="60866at2759"/>
<dbReference type="GO" id="GO:0006508">
    <property type="term" value="P:proteolysis"/>
    <property type="evidence" value="ECO:0007669"/>
    <property type="project" value="UniProtKB-KW"/>
</dbReference>
<feature type="domain" description="Peptidase S1" evidence="6">
    <location>
        <begin position="1"/>
        <end position="207"/>
    </location>
</feature>
<sequence length="447" mass="48690">MAFLYSQFNNSSSYCGGTLIDNKHILTAAHCVVNASDVHVVLGTSKIGTYEEPSKIILSMKKSIIHEDYNSNGYDNDIALLQLDENVQLNEYINVVSLSTEKKMFTMEDAFSVLGWGVPNSPSELNDKLLIKNVNLADSEECFSFFKLEDFIVDYSKVICTLSEEGPCHSDSGGPLILGDTQIGVLSAGERNCTPNTPVRYMNVGYYRIIIGGDEVVPHSVPYQVGLRINGNQYFCGGALISANYVLTAAHCAEVMRSVDVILGAHNITNSEEDTQVKIPGQQIIIHENYNGTSYLNDITLIKLNTTVTFNDNIQPVALPSDSSANYVGQIGKATGWGLVKDVPFPTISDMSDVLMGVDVEVDDLEDCASYYNDEEDTYITATNICTSGYRNKGTCNGDSGGPVVLNGIIIGVTSFGTTECEMCTPSVYTDVGKYLDWIAKNSDVKI</sequence>
<dbReference type="STRING" id="1661398.A0A482W011"/>
<accession>A0A482W011</accession>
<dbReference type="PRINTS" id="PR00722">
    <property type="entry name" value="CHYMOTRYPSIN"/>
</dbReference>
<keyword evidence="8" id="KW-1185">Reference proteome</keyword>
<name>A0A482W011_ASBVE</name>
<dbReference type="PANTHER" id="PTHR24271">
    <property type="entry name" value="KALLIKREIN-RELATED"/>
    <property type="match status" value="1"/>
</dbReference>
<dbReference type="AlphaFoldDB" id="A0A482W011"/>
<reference evidence="7 8" key="1">
    <citation type="submission" date="2017-03" db="EMBL/GenBank/DDBJ databases">
        <title>Genome of the blue death feigning beetle - Asbolus verrucosus.</title>
        <authorList>
            <person name="Rider S.D."/>
        </authorList>
    </citation>
    <scope>NUCLEOTIDE SEQUENCE [LARGE SCALE GENOMIC DNA]</scope>
    <source>
        <strain evidence="7">Butters</strain>
        <tissue evidence="7">Head and leg muscle</tissue>
    </source>
</reference>
<dbReference type="CDD" id="cd00190">
    <property type="entry name" value="Tryp_SPc"/>
    <property type="match status" value="2"/>
</dbReference>
<dbReference type="PROSITE" id="PS50240">
    <property type="entry name" value="TRYPSIN_DOM"/>
    <property type="match status" value="2"/>
</dbReference>
<feature type="domain" description="Peptidase S1" evidence="6">
    <location>
        <begin position="210"/>
        <end position="444"/>
    </location>
</feature>
<dbReference type="Proteomes" id="UP000292052">
    <property type="component" value="Unassembled WGS sequence"/>
</dbReference>
<gene>
    <name evidence="7" type="ORF">BDFB_006429</name>
</gene>
<dbReference type="PROSITE" id="PS00135">
    <property type="entry name" value="TRYPSIN_SER"/>
    <property type="match status" value="1"/>
</dbReference>
<evidence type="ECO:0000259" key="6">
    <source>
        <dbReference type="PROSITE" id="PS50240"/>
    </source>
</evidence>
<dbReference type="InterPro" id="IPR001314">
    <property type="entry name" value="Peptidase_S1A"/>
</dbReference>
<organism evidence="7 8">
    <name type="scientific">Asbolus verrucosus</name>
    <name type="common">Desert ironclad beetle</name>
    <dbReference type="NCBI Taxonomy" id="1661398"/>
    <lineage>
        <taxon>Eukaryota</taxon>
        <taxon>Metazoa</taxon>
        <taxon>Ecdysozoa</taxon>
        <taxon>Arthropoda</taxon>
        <taxon>Hexapoda</taxon>
        <taxon>Insecta</taxon>
        <taxon>Pterygota</taxon>
        <taxon>Neoptera</taxon>
        <taxon>Endopterygota</taxon>
        <taxon>Coleoptera</taxon>
        <taxon>Polyphaga</taxon>
        <taxon>Cucujiformia</taxon>
        <taxon>Tenebrionidae</taxon>
        <taxon>Pimeliinae</taxon>
        <taxon>Asbolus</taxon>
    </lineage>
</organism>
<evidence type="ECO:0000256" key="4">
    <source>
        <dbReference type="ARBA" id="ARBA00023157"/>
    </source>
</evidence>
<dbReference type="SMART" id="SM00020">
    <property type="entry name" value="Tryp_SPc"/>
    <property type="match status" value="2"/>
</dbReference>
<keyword evidence="4" id="KW-1015">Disulfide bond</keyword>
<keyword evidence="1 5" id="KW-0645">Protease</keyword>
<dbReference type="PANTHER" id="PTHR24271:SF50">
    <property type="match status" value="1"/>
</dbReference>
<evidence type="ECO:0000256" key="2">
    <source>
        <dbReference type="ARBA" id="ARBA00022801"/>
    </source>
</evidence>
<evidence type="ECO:0000256" key="1">
    <source>
        <dbReference type="ARBA" id="ARBA00022670"/>
    </source>
</evidence>
<protein>
    <submittedName>
        <fullName evidence="7">Serine protease</fullName>
    </submittedName>
</protein>
<dbReference type="FunFam" id="2.40.10.10:FF:000005">
    <property type="entry name" value="Serine protease 37"/>
    <property type="match status" value="1"/>
</dbReference>
<dbReference type="FunFam" id="2.40.10.10:FF:000118">
    <property type="entry name" value="Chymotrypsinogen A"/>
    <property type="match status" value="1"/>
</dbReference>
<dbReference type="EMBL" id="QDEB01046969">
    <property type="protein sequence ID" value="RZC38039.1"/>
    <property type="molecule type" value="Genomic_DNA"/>
</dbReference>
<evidence type="ECO:0000256" key="3">
    <source>
        <dbReference type="ARBA" id="ARBA00022825"/>
    </source>
</evidence>